<feature type="domain" description="Protein kinase" evidence="10">
    <location>
        <begin position="1048"/>
        <end position="1306"/>
    </location>
</feature>
<dbReference type="Gene3D" id="1.10.510.10">
    <property type="entry name" value="Transferase(Phosphotransferase) domain 1"/>
    <property type="match status" value="1"/>
</dbReference>
<evidence type="ECO:0000313" key="12">
    <source>
        <dbReference type="Proteomes" id="UP000479000"/>
    </source>
</evidence>
<dbReference type="GO" id="GO:0005524">
    <property type="term" value="F:ATP binding"/>
    <property type="evidence" value="ECO:0007669"/>
    <property type="project" value="UniProtKB-UniRule"/>
</dbReference>
<feature type="compositionally biased region" description="Basic and acidic residues" evidence="9">
    <location>
        <begin position="389"/>
        <end position="404"/>
    </location>
</feature>
<evidence type="ECO:0000256" key="1">
    <source>
        <dbReference type="ARBA" id="ARBA00022527"/>
    </source>
</evidence>
<feature type="region of interest" description="Disordered" evidence="9">
    <location>
        <begin position="360"/>
        <end position="404"/>
    </location>
</feature>
<dbReference type="SMART" id="SM00220">
    <property type="entry name" value="S_TKc"/>
    <property type="match status" value="1"/>
</dbReference>
<feature type="region of interest" description="Disordered" evidence="9">
    <location>
        <begin position="1333"/>
        <end position="1352"/>
    </location>
</feature>
<dbReference type="EMBL" id="CADCXU010021819">
    <property type="protein sequence ID" value="CAB0009484.1"/>
    <property type="molecule type" value="Genomic_DNA"/>
</dbReference>
<name>A0A6H5H299_9HEMI</name>
<dbReference type="Proteomes" id="UP000479000">
    <property type="component" value="Unassembled WGS sequence"/>
</dbReference>
<evidence type="ECO:0000256" key="8">
    <source>
        <dbReference type="PROSITE-ProRule" id="PRU10141"/>
    </source>
</evidence>
<evidence type="ECO:0000256" key="3">
    <source>
        <dbReference type="ARBA" id="ARBA00022723"/>
    </source>
</evidence>
<dbReference type="InterPro" id="IPR046872">
    <property type="entry name" value="DRHyd-ASK"/>
</dbReference>
<evidence type="ECO:0000256" key="5">
    <source>
        <dbReference type="ARBA" id="ARBA00022777"/>
    </source>
</evidence>
<keyword evidence="6 8" id="KW-0067">ATP-binding</keyword>
<feature type="region of interest" description="Disordered" evidence="9">
    <location>
        <begin position="1552"/>
        <end position="1575"/>
    </location>
</feature>
<gene>
    <name evidence="11" type="ORF">NTEN_LOCUS14625</name>
</gene>
<dbReference type="GO" id="GO:0004674">
    <property type="term" value="F:protein serine/threonine kinase activity"/>
    <property type="evidence" value="ECO:0007669"/>
    <property type="project" value="UniProtKB-KW"/>
</dbReference>
<dbReference type="Pfam" id="PF00069">
    <property type="entry name" value="Pkinase"/>
    <property type="match status" value="1"/>
</dbReference>
<dbReference type="Pfam" id="PF20309">
    <property type="entry name" value="DRHyd-ASK"/>
    <property type="match status" value="1"/>
</dbReference>
<dbReference type="PANTHER" id="PTHR11584">
    <property type="entry name" value="SERINE/THREONINE PROTEIN KINASE"/>
    <property type="match status" value="1"/>
</dbReference>
<keyword evidence="3" id="KW-0479">Metal-binding</keyword>
<feature type="compositionally biased region" description="Basic and acidic residues" evidence="9">
    <location>
        <begin position="364"/>
        <end position="373"/>
    </location>
</feature>
<protein>
    <recommendedName>
        <fullName evidence="10">Protein kinase domain-containing protein</fullName>
    </recommendedName>
</protein>
<dbReference type="GO" id="GO:0000165">
    <property type="term" value="P:MAPK cascade"/>
    <property type="evidence" value="ECO:0007669"/>
    <property type="project" value="InterPro"/>
</dbReference>
<keyword evidence="2" id="KW-0808">Transferase</keyword>
<dbReference type="Gene3D" id="3.30.200.20">
    <property type="entry name" value="Phosphorylase Kinase, domain 1"/>
    <property type="match status" value="1"/>
</dbReference>
<dbReference type="FunFam" id="1.10.510.10:FF:000054">
    <property type="entry name" value="Mitogen-activated protein kinase kinase kinase 5"/>
    <property type="match status" value="1"/>
</dbReference>
<dbReference type="PROSITE" id="PS50011">
    <property type="entry name" value="PROTEIN_KINASE_DOM"/>
    <property type="match status" value="1"/>
</dbReference>
<keyword evidence="7" id="KW-0175">Coiled coil</keyword>
<dbReference type="GO" id="GO:0046872">
    <property type="term" value="F:metal ion binding"/>
    <property type="evidence" value="ECO:0007669"/>
    <property type="project" value="UniProtKB-KW"/>
</dbReference>
<dbReference type="InterPro" id="IPR000719">
    <property type="entry name" value="Prot_kinase_dom"/>
</dbReference>
<dbReference type="PROSITE" id="PS00108">
    <property type="entry name" value="PROTEIN_KINASE_ST"/>
    <property type="match status" value="1"/>
</dbReference>
<evidence type="ECO:0000256" key="7">
    <source>
        <dbReference type="ARBA" id="ARBA00023054"/>
    </source>
</evidence>
<dbReference type="Pfam" id="PF19039">
    <property type="entry name" value="ASK_PH"/>
    <property type="match status" value="1"/>
</dbReference>
<keyword evidence="4 8" id="KW-0547">Nucleotide-binding</keyword>
<dbReference type="InterPro" id="IPR046873">
    <property type="entry name" value="HisK-N-like"/>
</dbReference>
<reference evidence="11 12" key="1">
    <citation type="submission" date="2020-02" db="EMBL/GenBank/DDBJ databases">
        <authorList>
            <person name="Ferguson B K."/>
        </authorList>
    </citation>
    <scope>NUCLEOTIDE SEQUENCE [LARGE SCALE GENOMIC DNA]</scope>
</reference>
<dbReference type="InterPro" id="IPR017441">
    <property type="entry name" value="Protein_kinase_ATP_BS"/>
</dbReference>
<dbReference type="InterPro" id="IPR011009">
    <property type="entry name" value="Kinase-like_dom_sf"/>
</dbReference>
<keyword evidence="5" id="KW-0418">Kinase</keyword>
<accession>A0A6H5H299</accession>
<evidence type="ECO:0000256" key="9">
    <source>
        <dbReference type="SAM" id="MobiDB-lite"/>
    </source>
</evidence>
<evidence type="ECO:0000313" key="11">
    <source>
        <dbReference type="EMBL" id="CAB0009484.1"/>
    </source>
</evidence>
<evidence type="ECO:0000259" key="10">
    <source>
        <dbReference type="PROSITE" id="PS50011"/>
    </source>
</evidence>
<keyword evidence="12" id="KW-1185">Reference proteome</keyword>
<dbReference type="PANTHER" id="PTHR11584:SF394">
    <property type="entry name" value="APOPTOTIC SIGNAL-REGULATING KINASE 1, ISOFORM C"/>
    <property type="match status" value="1"/>
</dbReference>
<dbReference type="Pfam" id="PF20302">
    <property type="entry name" value="HisK-N-like"/>
    <property type="match status" value="1"/>
</dbReference>
<dbReference type="PROSITE" id="PS00107">
    <property type="entry name" value="PROTEIN_KINASE_ATP"/>
    <property type="match status" value="1"/>
</dbReference>
<dbReference type="CDD" id="cd06624">
    <property type="entry name" value="STKc_ASK"/>
    <property type="match status" value="1"/>
</dbReference>
<proteinExistence type="predicted"/>
<evidence type="ECO:0000256" key="4">
    <source>
        <dbReference type="ARBA" id="ARBA00022741"/>
    </source>
</evidence>
<organism evidence="11 12">
    <name type="scientific">Nesidiocoris tenuis</name>
    <dbReference type="NCBI Taxonomy" id="355587"/>
    <lineage>
        <taxon>Eukaryota</taxon>
        <taxon>Metazoa</taxon>
        <taxon>Ecdysozoa</taxon>
        <taxon>Arthropoda</taxon>
        <taxon>Hexapoda</taxon>
        <taxon>Insecta</taxon>
        <taxon>Pterygota</taxon>
        <taxon>Neoptera</taxon>
        <taxon>Paraneoptera</taxon>
        <taxon>Hemiptera</taxon>
        <taxon>Heteroptera</taxon>
        <taxon>Panheteroptera</taxon>
        <taxon>Cimicomorpha</taxon>
        <taxon>Miridae</taxon>
        <taxon>Dicyphina</taxon>
        <taxon>Nesidiocoris</taxon>
    </lineage>
</organism>
<dbReference type="Pfam" id="PF13281">
    <property type="entry name" value="MAP3K_TRAF_bd"/>
    <property type="match status" value="1"/>
</dbReference>
<evidence type="ECO:0000256" key="2">
    <source>
        <dbReference type="ARBA" id="ARBA00022679"/>
    </source>
</evidence>
<keyword evidence="1" id="KW-0723">Serine/threonine-protein kinase</keyword>
<dbReference type="InterPro" id="IPR043969">
    <property type="entry name" value="MAP3K_PH"/>
</dbReference>
<feature type="binding site" evidence="8">
    <location>
        <position position="1077"/>
    </location>
    <ligand>
        <name>ATP</name>
        <dbReference type="ChEBI" id="CHEBI:30616"/>
    </ligand>
</feature>
<dbReference type="InterPro" id="IPR025136">
    <property type="entry name" value="MAP3K_TRAF-bd"/>
</dbReference>
<dbReference type="InterPro" id="IPR008271">
    <property type="entry name" value="Ser/Thr_kinase_AS"/>
</dbReference>
<dbReference type="OrthoDB" id="275301at2759"/>
<dbReference type="SUPFAM" id="SSF56112">
    <property type="entry name" value="Protein kinase-like (PK-like)"/>
    <property type="match status" value="1"/>
</dbReference>
<sequence>MSQSDDTQVDILKLLRSPSRLVDFAGPLLVEDDRGSQQSDMALIRLPPEKEWHRVLSAEQRVLQWPRRQALADCQPCPQLGRHTQQSVGTSQSRSSIVAACFEVVNCICEFVEGSQIEIRSGWRPLFRALGGVSTSNHVNSLLEVFQIFLDTGNPTIFSNAAMDFIHCLLKHVRGNGEDESDKGTILLTSLINCMGTCVTTPVESVARLGCACLSLAGVVPNTSDDRILLKLPEDAIEKLLSCLETSYTTAVEFDSRPGLKFLLQKVAQLERAANLYRQAGAAWTINLITLFDLCIHNCGISPQGGYMSEFLPKLKQSLEQLCDTYVDVLLDKDGLHSAVDRIDEKIVFIIAQTDDLPGLSRSPPEHCDEEPLKSVSGESRTDLEDEETVSKDDEPVEKVDFDRRDLQAEIEKQKNSRCGESKYHSSAFVPLKRTSKDETFLIPETHSVSQESFSSHHSESSSQRAKMDVVCVIDVVHPDHLAHRKTALDEIKQACLAVNGSLHLIQFEKLDFGETNVVETFYNADVAIVDLSIQDQQRPLSYHLGIRESFDMKENLLLYNDINQEASLRLKLTCSTYSLICYRLTDNGICQCTNTGSRTDQGPVEGVRLSSKLIRSLQEVDIQSNSRVHIKEKFLCDLKKARDTYTSDQLREVLKNLRKRLDDPRVLCCEVVYSMLISFRDIQDYDSMVQLFEDLKTIPNKNAYLQTPVLRFLYPFALNRRNNEGDREKALGVIEDALQKKENHIPDMVCLCGRIYKDKFVESQYTDMTSLRNAIFWYRKGFEVQPNEYAGINLATLLVIQGHEFSKSEELQHIGMTLNNLIGKKGGLSSLKDYWDVATFFEISVLAEDYGKAVQAAACMFKLKPPDWYLKSTVGNITLINRFRKKTDEAEVTPEQQIFDFWMEYFVTALEVDLKDTIRFPVLILEPSKVFMPSYVTVNMGADEKSLTIDNVCLECLKGTCSKMHTWVFTASMIRSVSLYKRDDRCFFLYVHQNSDDFQMFFSSQLLRQRFYELLLEMTADQEGTLMDLNVDVESDPIEFEYEVDENGKKLALGKGTYGEVYQARDLKTQVVIAIKEIPETRIGDVQPLQEEIKLHSQLRHRNIVQYLGSVSEDGYFKIIMELVPGGSLSNLLRKKWGPLKGSESTIQYYTRQILEGLKYLHDQKIVHRDIKGDNVLVNTYSGVVKISDFGTSKRLAAMCPDTETFAGTLQYMAPEVIDKGQRGYGAPADIWSLGGTVVEMATGKPPFIELGSPQAALFKVGFYKMHPTIPEELSDKAKVFIKRCFDPDPSKRATASELLEDPFLADKKKMSRGMISPQDMSHLSRSVSVPADRLNKSNSSSSGSVASNNSSNIAATVHKLNSMEEVINTPDIDDTPEYTRRSSFAGGVMSPEMEGGPKPPLEQDQFYLTKKDSQRRKTLSEVLTEDRGEICAEWMKRVQEELSGYKKEPELNLTEKHLELMNAALRDYIIGEEKEVLDHAIGDLKSQYPGETQLFSQLQLALYVYQESVSLKSIVMNNKKKKKRLLALNHFSKNVLGSERVQEVDITRTTTTKNNNNNDKNGQNNENNSHSCKKSTTAAKTTATKIVLSFVCFSCYFSFCCNKITVTNYLLSPFLYHQG</sequence>
<feature type="compositionally biased region" description="Low complexity" evidence="9">
    <location>
        <begin position="1338"/>
        <end position="1352"/>
    </location>
</feature>
<evidence type="ECO:0000256" key="6">
    <source>
        <dbReference type="ARBA" id="ARBA00022840"/>
    </source>
</evidence>